<keyword evidence="3" id="KW-1185">Reference proteome</keyword>
<evidence type="ECO:0000313" key="3">
    <source>
        <dbReference type="Proteomes" id="UP000195402"/>
    </source>
</evidence>
<evidence type="ECO:0000313" key="2">
    <source>
        <dbReference type="EMBL" id="OVA07920.1"/>
    </source>
</evidence>
<sequence>MDSETQIQHRDEKRKYKKRKIRKKFKQAYGLELGSPENILPLEITFDIFSRLPIESVLQCKQVCKTWKTLLSGAYFADMHLRRSRQLLQLDSNINGGGGGAEVGLGLLFSIQFKNKQTGKVRLYYGGDYVDIKKVKLINHPHINKQKKYALISSCNGLICMAVTQKLHYIFPFYQSLDYDPVYIFNPITREHVSLPRIKKQDSTVACGFGYHPFSNKYKVVRIYYSHNQHSLGQVQVYTLGDGSGWRNKGEIKYNFLFSSLSVGGVLSTGSLHWLDHKDMKIVAFDLADEEFRVLTPPPPCFLPAGYDKFKHCFHLRELGGCLCVVHQVKGERVDIWSLKKKNKNSTAYNMKEQVCHSWTWSRDFSMAWFGDVMDNYDTFALTKSGEVLCLYNRNILYRYDPKTATTKVVVEQNDDLLKFVNIIPHMNSFVSLKALGERCRRRINKIYE</sequence>
<dbReference type="InterPro" id="IPR017451">
    <property type="entry name" value="F-box-assoc_interact_dom"/>
</dbReference>
<name>A0A200QBU6_MACCD</name>
<dbReference type="OMA" id="RIYYSHN"/>
<dbReference type="AlphaFoldDB" id="A0A200QBU6"/>
<dbReference type="InParanoid" id="A0A200QBU6"/>
<dbReference type="NCBIfam" id="TIGR01640">
    <property type="entry name" value="F_box_assoc_1"/>
    <property type="match status" value="1"/>
</dbReference>
<accession>A0A200QBU6</accession>
<feature type="domain" description="F-box" evidence="1">
    <location>
        <begin position="34"/>
        <end position="79"/>
    </location>
</feature>
<dbReference type="InterPro" id="IPR036047">
    <property type="entry name" value="F-box-like_dom_sf"/>
</dbReference>
<dbReference type="Pfam" id="PF12937">
    <property type="entry name" value="F-box-like"/>
    <property type="match status" value="1"/>
</dbReference>
<dbReference type="SMART" id="SM00256">
    <property type="entry name" value="FBOX"/>
    <property type="match status" value="1"/>
</dbReference>
<dbReference type="PROSITE" id="PS50181">
    <property type="entry name" value="FBOX"/>
    <property type="match status" value="1"/>
</dbReference>
<dbReference type="CDD" id="cd22157">
    <property type="entry name" value="F-box_AtFBW1-like"/>
    <property type="match status" value="1"/>
</dbReference>
<dbReference type="FunCoup" id="A0A200QBU6">
    <property type="interactions" value="420"/>
</dbReference>
<dbReference type="PANTHER" id="PTHR31672:SF13">
    <property type="entry name" value="F-BOX PROTEIN CPR30-LIKE"/>
    <property type="match status" value="1"/>
</dbReference>
<gene>
    <name evidence="2" type="ORF">BVC80_8739g24</name>
</gene>
<dbReference type="Pfam" id="PF08268">
    <property type="entry name" value="FBA_3"/>
    <property type="match status" value="1"/>
</dbReference>
<dbReference type="Gene3D" id="1.20.1280.50">
    <property type="match status" value="1"/>
</dbReference>
<dbReference type="InterPro" id="IPR013187">
    <property type="entry name" value="F-box-assoc_dom_typ3"/>
</dbReference>
<dbReference type="EMBL" id="MVGT01002399">
    <property type="protein sequence ID" value="OVA07920.1"/>
    <property type="molecule type" value="Genomic_DNA"/>
</dbReference>
<proteinExistence type="predicted"/>
<dbReference type="InterPro" id="IPR050796">
    <property type="entry name" value="SCF_F-box_component"/>
</dbReference>
<dbReference type="STRING" id="56857.A0A200QBU6"/>
<dbReference type="SUPFAM" id="SSF81383">
    <property type="entry name" value="F-box domain"/>
    <property type="match status" value="1"/>
</dbReference>
<dbReference type="PANTHER" id="PTHR31672">
    <property type="entry name" value="BNACNNG10540D PROTEIN"/>
    <property type="match status" value="1"/>
</dbReference>
<dbReference type="Proteomes" id="UP000195402">
    <property type="component" value="Unassembled WGS sequence"/>
</dbReference>
<dbReference type="OrthoDB" id="1894463at2759"/>
<organism evidence="2 3">
    <name type="scientific">Macleaya cordata</name>
    <name type="common">Five-seeded plume-poppy</name>
    <name type="synonym">Bocconia cordata</name>
    <dbReference type="NCBI Taxonomy" id="56857"/>
    <lineage>
        <taxon>Eukaryota</taxon>
        <taxon>Viridiplantae</taxon>
        <taxon>Streptophyta</taxon>
        <taxon>Embryophyta</taxon>
        <taxon>Tracheophyta</taxon>
        <taxon>Spermatophyta</taxon>
        <taxon>Magnoliopsida</taxon>
        <taxon>Ranunculales</taxon>
        <taxon>Papaveraceae</taxon>
        <taxon>Papaveroideae</taxon>
        <taxon>Macleaya</taxon>
    </lineage>
</organism>
<protein>
    <submittedName>
        <fullName evidence="2">F-box domain</fullName>
    </submittedName>
</protein>
<comment type="caution">
    <text evidence="2">The sequence shown here is derived from an EMBL/GenBank/DDBJ whole genome shotgun (WGS) entry which is preliminary data.</text>
</comment>
<reference evidence="2 3" key="1">
    <citation type="journal article" date="2017" name="Mol. Plant">
        <title>The Genome of Medicinal Plant Macleaya cordata Provides New Insights into Benzylisoquinoline Alkaloids Metabolism.</title>
        <authorList>
            <person name="Liu X."/>
            <person name="Liu Y."/>
            <person name="Huang P."/>
            <person name="Ma Y."/>
            <person name="Qing Z."/>
            <person name="Tang Q."/>
            <person name="Cao H."/>
            <person name="Cheng P."/>
            <person name="Zheng Y."/>
            <person name="Yuan Z."/>
            <person name="Zhou Y."/>
            <person name="Liu J."/>
            <person name="Tang Z."/>
            <person name="Zhuo Y."/>
            <person name="Zhang Y."/>
            <person name="Yu L."/>
            <person name="Huang J."/>
            <person name="Yang P."/>
            <person name="Peng Q."/>
            <person name="Zhang J."/>
            <person name="Jiang W."/>
            <person name="Zhang Z."/>
            <person name="Lin K."/>
            <person name="Ro D.K."/>
            <person name="Chen X."/>
            <person name="Xiong X."/>
            <person name="Shang Y."/>
            <person name="Huang S."/>
            <person name="Zeng J."/>
        </authorList>
    </citation>
    <scope>NUCLEOTIDE SEQUENCE [LARGE SCALE GENOMIC DNA]</scope>
    <source>
        <strain evidence="3">cv. BLH2017</strain>
        <tissue evidence="2">Root</tissue>
    </source>
</reference>
<dbReference type="InterPro" id="IPR001810">
    <property type="entry name" value="F-box_dom"/>
</dbReference>
<evidence type="ECO:0000259" key="1">
    <source>
        <dbReference type="PROSITE" id="PS50181"/>
    </source>
</evidence>